<comment type="similarity">
    <text evidence="1">Belongs to the Tango6 family.</text>
</comment>
<protein>
    <recommendedName>
        <fullName evidence="7">Protein required for cell viability</fullName>
    </recommendedName>
</protein>
<feature type="domain" description="RNA polymerase II assembly factor Rtp1 C-terminal" evidence="3">
    <location>
        <begin position="825"/>
        <end position="855"/>
    </location>
</feature>
<evidence type="ECO:0000259" key="4">
    <source>
        <dbReference type="Pfam" id="PF10363"/>
    </source>
</evidence>
<keyword evidence="6" id="KW-1185">Reference proteome</keyword>
<evidence type="ECO:0000313" key="5">
    <source>
        <dbReference type="EMBL" id="KAF4507191.1"/>
    </source>
</evidence>
<comment type="caution">
    <text evidence="5">The sequence shown here is derived from an EMBL/GenBank/DDBJ whole genome shotgun (WGS) entry which is preliminary data.</text>
</comment>
<name>A0A8H4PNH2_9HYPO</name>
<feature type="domain" description="RNA polymerase II assembly factor Rtp1 C-terminal" evidence="4">
    <location>
        <begin position="555"/>
        <end position="656"/>
    </location>
</feature>
<organism evidence="5 6">
    <name type="scientific">Ophiocordyceps sinensis</name>
    <dbReference type="NCBI Taxonomy" id="72228"/>
    <lineage>
        <taxon>Eukaryota</taxon>
        <taxon>Fungi</taxon>
        <taxon>Dikarya</taxon>
        <taxon>Ascomycota</taxon>
        <taxon>Pezizomycotina</taxon>
        <taxon>Sordariomycetes</taxon>
        <taxon>Hypocreomycetidae</taxon>
        <taxon>Hypocreales</taxon>
        <taxon>Ophiocordycipitaceae</taxon>
        <taxon>Ophiocordyceps</taxon>
    </lineage>
</organism>
<dbReference type="EMBL" id="JAAVMX010000006">
    <property type="protein sequence ID" value="KAF4507191.1"/>
    <property type="molecule type" value="Genomic_DNA"/>
</dbReference>
<dbReference type="InterPro" id="IPR039600">
    <property type="entry name" value="TANGO6/Rtp1"/>
</dbReference>
<dbReference type="AlphaFoldDB" id="A0A8H4PNH2"/>
<dbReference type="Pfam" id="PF10363">
    <property type="entry name" value="RTP1_C1"/>
    <property type="match status" value="1"/>
</dbReference>
<feature type="compositionally biased region" description="Acidic residues" evidence="2">
    <location>
        <begin position="703"/>
        <end position="715"/>
    </location>
</feature>
<dbReference type="Proteomes" id="UP000557566">
    <property type="component" value="Unassembled WGS sequence"/>
</dbReference>
<dbReference type="Pfam" id="PF10304">
    <property type="entry name" value="RTP1_C2"/>
    <property type="match status" value="1"/>
</dbReference>
<dbReference type="PANTHER" id="PTHR20959:SF1">
    <property type="entry name" value="TRANSPORT AND GOLGI ORGANIZATION PROTEIN 6 HOMOLOG"/>
    <property type="match status" value="1"/>
</dbReference>
<dbReference type="PANTHER" id="PTHR20959">
    <property type="entry name" value="TRANSPORT AND GOLGI ORGANIZATION PROTEIN 6 FAMILY MEMBER"/>
    <property type="match status" value="1"/>
</dbReference>
<dbReference type="InterPro" id="IPR016024">
    <property type="entry name" value="ARM-type_fold"/>
</dbReference>
<proteinExistence type="inferred from homology"/>
<dbReference type="OrthoDB" id="39591at2759"/>
<sequence>MAGVATPDLSNVKTAQLVLEAGKKAFDPQSSPNSRDSSLKKYNDIIAKAATGALLSTLNSLIKPDALPKWLRDPLLQTLTLLPLRPDGVRATLEFVFAVHPSNNAAADKPQKSGAGITHEAVAMATKLLSSVPSALTPEAWFEGISSQIFQLLDGDEGPELAKTVAQIVGFGILGKKQFGAPGAAGWNIFVQPLLGLVNPSLRPEKAQLDTATGPSDAEVIDLSLRQVIVPARPLGTALSRLSVLVLSNPSPGLCKRVLKPVILQLWALCSWVDPPQPAEQRFSSVARGLVRTYLRLAGEVNSISPIVQNLLCTGAVDISRPLWCYRLDAHQEIEIVRRREHGVGTDAEHAELDWNRIDDKAAVLVDLVTAACSNDEVAAVFLHLLRRWIASAQKQSDRKVHITSQSRDAVSPFQDLFEVTLLQKLMQEAPGKLVNQFHQLVGVICQVLKADGRSALGDDLVAVVLSLLNLVVTASTFQKSDFKPDELEVIEEALDRIGKDDRPDVSTTARNLEMLLRYRHDLGAAEDFSSAPTARQVEDSKTLSLAMDYMTGERDNPPPVISEGLNLLSNLIVAESPILDITAVTVLMANLVKENEDYINLRVIKVFTQLANKHPRSTVQELLDNYLDAHEKASTDTRLRFGEALVQVIERLGETFSGEVARQVCETLLSIAGRRGHRPKTMADQARRERLRNMKKQRGGDDTDEDDELPDDEAMAERERANRDIMARIMQGWESKRGSEDVRMRASSLSILGSALETHIIGIEPTLVSSAVDLCVHVLAMEREIEFGILRRAAVLVILSFARALDEARESKRPLGFGLTEASRADIQSTLTYVAETDNDGLVQQHARDVVESLGNWQARSVLRQHREGTARGLERLAGLQVSLDGRESDRRRPKIEEVE</sequence>
<dbReference type="InterPro" id="IPR019414">
    <property type="entry name" value="Rtp1_C2"/>
</dbReference>
<evidence type="ECO:0008006" key="7">
    <source>
        <dbReference type="Google" id="ProtNLM"/>
    </source>
</evidence>
<reference evidence="5 6" key="1">
    <citation type="journal article" date="2020" name="Genome Biol. Evol.">
        <title>A new high-quality draft genome assembly of the Chinese cordyceps Ophiocordyceps sinensis.</title>
        <authorList>
            <person name="Shu R."/>
            <person name="Zhang J."/>
            <person name="Meng Q."/>
            <person name="Zhang H."/>
            <person name="Zhou G."/>
            <person name="Li M."/>
            <person name="Wu P."/>
            <person name="Zhao Y."/>
            <person name="Chen C."/>
            <person name="Qin Q."/>
        </authorList>
    </citation>
    <scope>NUCLEOTIDE SEQUENCE [LARGE SCALE GENOMIC DNA]</scope>
    <source>
        <strain evidence="5 6">IOZ07</strain>
    </source>
</reference>
<gene>
    <name evidence="5" type="ORF">G6O67_005855</name>
</gene>
<feature type="region of interest" description="Disordered" evidence="2">
    <location>
        <begin position="677"/>
        <end position="715"/>
    </location>
</feature>
<dbReference type="SUPFAM" id="SSF48371">
    <property type="entry name" value="ARM repeat"/>
    <property type="match status" value="1"/>
</dbReference>
<dbReference type="GO" id="GO:0009306">
    <property type="term" value="P:protein secretion"/>
    <property type="evidence" value="ECO:0007669"/>
    <property type="project" value="TreeGrafter"/>
</dbReference>
<dbReference type="InterPro" id="IPR019451">
    <property type="entry name" value="Rtp1_C1"/>
</dbReference>
<evidence type="ECO:0000256" key="2">
    <source>
        <dbReference type="SAM" id="MobiDB-lite"/>
    </source>
</evidence>
<evidence type="ECO:0000313" key="6">
    <source>
        <dbReference type="Proteomes" id="UP000557566"/>
    </source>
</evidence>
<evidence type="ECO:0000259" key="3">
    <source>
        <dbReference type="Pfam" id="PF10304"/>
    </source>
</evidence>
<accession>A0A8H4PNH2</accession>
<evidence type="ECO:0000256" key="1">
    <source>
        <dbReference type="ARBA" id="ARBA00005724"/>
    </source>
</evidence>